<comment type="pathway">
    <text evidence="7">Bacterial outer membrane biogenesis; LPS lipid A biosynthesis.</text>
</comment>
<dbReference type="InterPro" id="IPR007691">
    <property type="entry name" value="LpxD"/>
</dbReference>
<evidence type="ECO:0000256" key="2">
    <source>
        <dbReference type="ARBA" id="ARBA00022556"/>
    </source>
</evidence>
<keyword evidence="10" id="KW-1185">Reference proteome</keyword>
<evidence type="ECO:0000259" key="8">
    <source>
        <dbReference type="Pfam" id="PF04613"/>
    </source>
</evidence>
<dbReference type="Pfam" id="PF00132">
    <property type="entry name" value="Hexapep"/>
    <property type="match status" value="1"/>
</dbReference>
<feature type="domain" description="UDP-3-O-[3-hydroxymyristoyl] glucosamine N-acyltransferase non-repeat region" evidence="8">
    <location>
        <begin position="37"/>
        <end position="102"/>
    </location>
</feature>
<dbReference type="HAMAP" id="MF_00523">
    <property type="entry name" value="LpxD"/>
    <property type="match status" value="1"/>
</dbReference>
<name>A0A9W6GVF4_9HYPH</name>
<dbReference type="InterPro" id="IPR018357">
    <property type="entry name" value="Hexapep_transf_CS"/>
</dbReference>
<dbReference type="NCBIfam" id="NF002060">
    <property type="entry name" value="PRK00892.1"/>
    <property type="match status" value="1"/>
</dbReference>
<organism evidence="9 10">
    <name type="scientific">Methylocystis echinoides</name>
    <dbReference type="NCBI Taxonomy" id="29468"/>
    <lineage>
        <taxon>Bacteria</taxon>
        <taxon>Pseudomonadati</taxon>
        <taxon>Pseudomonadota</taxon>
        <taxon>Alphaproteobacteria</taxon>
        <taxon>Hyphomicrobiales</taxon>
        <taxon>Methylocystaceae</taxon>
        <taxon>Methylocystis</taxon>
    </lineage>
</organism>
<sequence>MSVAAFFHLSRPYAVAEIAALTGATIRDAAEPAAPPVITGVAPLAAGHHGDLCFFFSARYAEALAACRATACFLRPRHAHLLPGRIIGLLVDDPQFAMTRAASALFPEALRPGSLFRGGGVAPGAHVHPEARLEPGVTVDPGAVIGPGAEIGTGTVIGPQAVIGPDVRIGRNCAIGAQVSVICALIGDRVIIHPGARLGQDGFGYARGEKGWLKTPQLGRVIVQDDVEIGANTTIDRGATRDTIIGEGSKIDNLVQIGHNVVIGRFCAIVAQTGVAGSCEIGDYVALGGQSAIGGHLKIGEGAAIAAKSGVMRDVPPGARLGGAPARPLRRFLRGAALLDRLARRGATDAE</sequence>
<dbReference type="PANTHER" id="PTHR43378:SF2">
    <property type="entry name" value="UDP-3-O-ACYLGLUCOSAMINE N-ACYLTRANSFERASE 1, MITOCHONDRIAL-RELATED"/>
    <property type="match status" value="1"/>
</dbReference>
<evidence type="ECO:0000256" key="7">
    <source>
        <dbReference type="HAMAP-Rule" id="MF_00523"/>
    </source>
</evidence>
<comment type="similarity">
    <text evidence="7">Belongs to the transferase hexapeptide repeat family. LpxD subfamily.</text>
</comment>
<dbReference type="GO" id="GO:0103118">
    <property type="term" value="F:UDP-3-O-[(3R)-3-hydroxyacyl]-glucosamine N-acyltransferase activity"/>
    <property type="evidence" value="ECO:0007669"/>
    <property type="project" value="UniProtKB-EC"/>
</dbReference>
<dbReference type="InterPro" id="IPR011004">
    <property type="entry name" value="Trimer_LpxA-like_sf"/>
</dbReference>
<dbReference type="Gene3D" id="2.160.10.10">
    <property type="entry name" value="Hexapeptide repeat proteins"/>
    <property type="match status" value="1"/>
</dbReference>
<dbReference type="GO" id="GO:0016410">
    <property type="term" value="F:N-acyltransferase activity"/>
    <property type="evidence" value="ECO:0007669"/>
    <property type="project" value="InterPro"/>
</dbReference>
<dbReference type="Gene3D" id="3.40.1390.10">
    <property type="entry name" value="MurE/MurF, N-terminal domain"/>
    <property type="match status" value="1"/>
</dbReference>
<dbReference type="Proteomes" id="UP001144323">
    <property type="component" value="Unassembled WGS sequence"/>
</dbReference>
<dbReference type="SUPFAM" id="SSF51161">
    <property type="entry name" value="Trimeric LpxA-like enzymes"/>
    <property type="match status" value="1"/>
</dbReference>
<evidence type="ECO:0000313" key="10">
    <source>
        <dbReference type="Proteomes" id="UP001144323"/>
    </source>
</evidence>
<evidence type="ECO:0000256" key="4">
    <source>
        <dbReference type="ARBA" id="ARBA00022737"/>
    </source>
</evidence>
<feature type="active site" description="Proton acceptor" evidence="7">
    <location>
        <position position="259"/>
    </location>
</feature>
<protein>
    <recommendedName>
        <fullName evidence="7">UDP-3-O-acylglucosamine N-acyltransferase</fullName>
        <ecNumber evidence="7">2.3.1.191</ecNumber>
    </recommendedName>
</protein>
<reference evidence="9" key="1">
    <citation type="journal article" date="2023" name="Int. J. Syst. Evol. Microbiol.">
        <title>Methylocystis iwaonis sp. nov., a type II methane-oxidizing bacterium from surface soil of a rice paddy field in Japan, and emended description of the genus Methylocystis (ex Whittenbury et al. 1970) Bowman et al. 1993.</title>
        <authorList>
            <person name="Kaise H."/>
            <person name="Sawadogo J.B."/>
            <person name="Alam M.S."/>
            <person name="Ueno C."/>
            <person name="Dianou D."/>
            <person name="Shinjo R."/>
            <person name="Asakawa S."/>
        </authorList>
    </citation>
    <scope>NUCLEOTIDE SEQUENCE</scope>
    <source>
        <strain evidence="9">LMG27198</strain>
    </source>
</reference>
<dbReference type="Pfam" id="PF04613">
    <property type="entry name" value="LpxD"/>
    <property type="match status" value="1"/>
</dbReference>
<dbReference type="InterPro" id="IPR020573">
    <property type="entry name" value="UDP_GlcNAc_AcTrfase_non-rep"/>
</dbReference>
<dbReference type="PROSITE" id="PS00101">
    <property type="entry name" value="HEXAPEP_TRANSFERASES"/>
    <property type="match status" value="2"/>
</dbReference>
<evidence type="ECO:0000256" key="1">
    <source>
        <dbReference type="ARBA" id="ARBA00022516"/>
    </source>
</evidence>
<gene>
    <name evidence="7 9" type="primary">lpxD</name>
    <name evidence="9" type="ORF">LMG27198_27830</name>
</gene>
<keyword evidence="3 7" id="KW-0808">Transferase</keyword>
<dbReference type="NCBIfam" id="TIGR01853">
    <property type="entry name" value="lipid_A_lpxD"/>
    <property type="match status" value="1"/>
</dbReference>
<keyword evidence="6 7" id="KW-0012">Acyltransferase</keyword>
<evidence type="ECO:0000256" key="3">
    <source>
        <dbReference type="ARBA" id="ARBA00022679"/>
    </source>
</evidence>
<comment type="subunit">
    <text evidence="7">Homotrimer.</text>
</comment>
<dbReference type="GO" id="GO:0009245">
    <property type="term" value="P:lipid A biosynthetic process"/>
    <property type="evidence" value="ECO:0007669"/>
    <property type="project" value="UniProtKB-UniRule"/>
</dbReference>
<dbReference type="EC" id="2.3.1.191" evidence="7"/>
<comment type="caution">
    <text evidence="9">The sequence shown here is derived from an EMBL/GenBank/DDBJ whole genome shotgun (WGS) entry which is preliminary data.</text>
</comment>
<dbReference type="InterPro" id="IPR001451">
    <property type="entry name" value="Hexapep"/>
</dbReference>
<evidence type="ECO:0000256" key="5">
    <source>
        <dbReference type="ARBA" id="ARBA00023098"/>
    </source>
</evidence>
<keyword evidence="4 7" id="KW-0677">Repeat</keyword>
<comment type="function">
    <text evidence="7">Catalyzes the N-acylation of UDP-3-O-acylglucosamine using 3-hydroxyacyl-ACP as the acyl donor. Is involved in the biosynthesis of lipid A, a phosphorylated glycolipid that anchors the lipopolysaccharide to the outer membrane of the cell.</text>
</comment>
<dbReference type="EMBL" id="BSEC01000001">
    <property type="protein sequence ID" value="GLI93791.1"/>
    <property type="molecule type" value="Genomic_DNA"/>
</dbReference>
<evidence type="ECO:0000313" key="9">
    <source>
        <dbReference type="EMBL" id="GLI93791.1"/>
    </source>
</evidence>
<keyword evidence="5 7" id="KW-0443">Lipid metabolism</keyword>
<proteinExistence type="inferred from homology"/>
<keyword evidence="2 7" id="KW-0441">Lipid A biosynthesis</keyword>
<dbReference type="PANTHER" id="PTHR43378">
    <property type="entry name" value="UDP-3-O-ACYLGLUCOSAMINE N-ACYLTRANSFERASE"/>
    <property type="match status" value="1"/>
</dbReference>
<keyword evidence="1 7" id="KW-0444">Lipid biosynthesis</keyword>
<dbReference type="GO" id="GO:0016020">
    <property type="term" value="C:membrane"/>
    <property type="evidence" value="ECO:0007669"/>
    <property type="project" value="GOC"/>
</dbReference>
<dbReference type="AlphaFoldDB" id="A0A9W6GVF4"/>
<comment type="catalytic activity">
    <reaction evidence="7">
        <text>a UDP-3-O-[(3R)-3-hydroxyacyl]-alpha-D-glucosamine + a (3R)-hydroxyacyl-[ACP] = a UDP-2-N,3-O-bis[(3R)-3-hydroxyacyl]-alpha-D-glucosamine + holo-[ACP] + H(+)</text>
        <dbReference type="Rhea" id="RHEA:53836"/>
        <dbReference type="Rhea" id="RHEA-COMP:9685"/>
        <dbReference type="Rhea" id="RHEA-COMP:9945"/>
        <dbReference type="ChEBI" id="CHEBI:15378"/>
        <dbReference type="ChEBI" id="CHEBI:64479"/>
        <dbReference type="ChEBI" id="CHEBI:78827"/>
        <dbReference type="ChEBI" id="CHEBI:137740"/>
        <dbReference type="ChEBI" id="CHEBI:137748"/>
        <dbReference type="EC" id="2.3.1.191"/>
    </reaction>
</comment>
<accession>A0A9W6GVF4</accession>
<dbReference type="CDD" id="cd03352">
    <property type="entry name" value="LbH_LpxD"/>
    <property type="match status" value="1"/>
</dbReference>
<dbReference type="RefSeq" id="WP_281803814.1">
    <property type="nucleotide sequence ID" value="NZ_BSEC01000001.1"/>
</dbReference>
<evidence type="ECO:0000256" key="6">
    <source>
        <dbReference type="ARBA" id="ARBA00023315"/>
    </source>
</evidence>